<dbReference type="PROSITE" id="PS51406">
    <property type="entry name" value="FIBRINOGEN_C_2"/>
    <property type="match status" value="1"/>
</dbReference>
<dbReference type="PANTHER" id="PTHR19143:SF394">
    <property type="entry name" value="ANGIOPOIETIN-RELATED PROTEIN 3-LIKE"/>
    <property type="match status" value="1"/>
</dbReference>
<reference evidence="2 3" key="1">
    <citation type="journal article" date="2013" name="Nature">
        <title>Insights into bilaterian evolution from three spiralian genomes.</title>
        <authorList>
            <person name="Simakov O."/>
            <person name="Marletaz F."/>
            <person name="Cho S.J."/>
            <person name="Edsinger-Gonzales E."/>
            <person name="Havlak P."/>
            <person name="Hellsten U."/>
            <person name="Kuo D.H."/>
            <person name="Larsson T."/>
            <person name="Lv J."/>
            <person name="Arendt D."/>
            <person name="Savage R."/>
            <person name="Osoegawa K."/>
            <person name="de Jong P."/>
            <person name="Grimwood J."/>
            <person name="Chapman J.A."/>
            <person name="Shapiro H."/>
            <person name="Aerts A."/>
            <person name="Otillar R.P."/>
            <person name="Terry A.Y."/>
            <person name="Boore J.L."/>
            <person name="Grigoriev I.V."/>
            <person name="Lindberg D.R."/>
            <person name="Seaver E.C."/>
            <person name="Weisblat D.A."/>
            <person name="Putnam N.H."/>
            <person name="Rokhsar D.S."/>
        </authorList>
    </citation>
    <scope>NUCLEOTIDE SEQUENCE [LARGE SCALE GENOMIC DNA]</scope>
</reference>
<evidence type="ECO:0000313" key="2">
    <source>
        <dbReference type="EMBL" id="ESP00376.1"/>
    </source>
</evidence>
<dbReference type="OMA" id="CTKEPIA"/>
<dbReference type="EMBL" id="KB200732">
    <property type="protein sequence ID" value="ESP00376.1"/>
    <property type="molecule type" value="Genomic_DNA"/>
</dbReference>
<dbReference type="InterPro" id="IPR050373">
    <property type="entry name" value="Fibrinogen_C-term_domain"/>
</dbReference>
<dbReference type="SUPFAM" id="SSF56496">
    <property type="entry name" value="Fibrinogen C-terminal domain-like"/>
    <property type="match status" value="1"/>
</dbReference>
<dbReference type="GeneID" id="20253139"/>
<dbReference type="Gene3D" id="3.90.215.10">
    <property type="entry name" value="Gamma Fibrinogen, chain A, domain 1"/>
    <property type="match status" value="1"/>
</dbReference>
<sequence length="172" mass="19414">GVYQIKPPNAPTAFTVQCNMNDGGGTMFMKNAQWDPDITTDKLWADYKAGFGIVMDNHWLGLEYMHYVSANRPQSAFMEVFSDIDYKGRWRKYDDFRIDDEASGYRLTYSGSDPWTQTDADADPNWIKAILPIPLGDSMVGLNGTKFSTKDTDNDGNSTVNCAADFKGGWWY</sequence>
<gene>
    <name evidence="2" type="ORF">LOTGIDRAFT_97079</name>
</gene>
<dbReference type="HOGENOM" id="CLU_038628_7_4_1"/>
<evidence type="ECO:0000259" key="1">
    <source>
        <dbReference type="PROSITE" id="PS51406"/>
    </source>
</evidence>
<dbReference type="RefSeq" id="XP_009048938.1">
    <property type="nucleotide sequence ID" value="XM_009050690.1"/>
</dbReference>
<dbReference type="GO" id="GO:0005615">
    <property type="term" value="C:extracellular space"/>
    <property type="evidence" value="ECO:0007669"/>
    <property type="project" value="TreeGrafter"/>
</dbReference>
<dbReference type="Pfam" id="PF00147">
    <property type="entry name" value="Fibrinogen_C"/>
    <property type="match status" value="1"/>
</dbReference>
<dbReference type="KEGG" id="lgi:LOTGIDRAFT_97079"/>
<name>V4AZ38_LOTGI</name>
<keyword evidence="3" id="KW-1185">Reference proteome</keyword>
<dbReference type="CTD" id="20253139"/>
<feature type="non-terminal residue" evidence="2">
    <location>
        <position position="1"/>
    </location>
</feature>
<dbReference type="AlphaFoldDB" id="V4AZ38"/>
<dbReference type="Gene3D" id="4.10.530.10">
    <property type="entry name" value="Gamma-fibrinogen Carboxyl Terminal Fragment, domain 2"/>
    <property type="match status" value="1"/>
</dbReference>
<accession>V4AZ38</accession>
<dbReference type="InterPro" id="IPR036056">
    <property type="entry name" value="Fibrinogen-like_C"/>
</dbReference>
<dbReference type="InterPro" id="IPR014716">
    <property type="entry name" value="Fibrinogen_a/b/g_C_1"/>
</dbReference>
<dbReference type="OrthoDB" id="6081480at2759"/>
<evidence type="ECO:0000313" key="3">
    <source>
        <dbReference type="Proteomes" id="UP000030746"/>
    </source>
</evidence>
<organism evidence="2 3">
    <name type="scientific">Lottia gigantea</name>
    <name type="common">Giant owl limpet</name>
    <dbReference type="NCBI Taxonomy" id="225164"/>
    <lineage>
        <taxon>Eukaryota</taxon>
        <taxon>Metazoa</taxon>
        <taxon>Spiralia</taxon>
        <taxon>Lophotrochozoa</taxon>
        <taxon>Mollusca</taxon>
        <taxon>Gastropoda</taxon>
        <taxon>Patellogastropoda</taxon>
        <taxon>Lottioidea</taxon>
        <taxon>Lottiidae</taxon>
        <taxon>Lottia</taxon>
    </lineage>
</organism>
<dbReference type="InterPro" id="IPR002181">
    <property type="entry name" value="Fibrinogen_a/b/g_C_dom"/>
</dbReference>
<dbReference type="SMART" id="SM00186">
    <property type="entry name" value="FBG"/>
    <property type="match status" value="1"/>
</dbReference>
<proteinExistence type="predicted"/>
<dbReference type="STRING" id="225164.V4AZ38"/>
<feature type="domain" description="Fibrinogen C-terminal" evidence="1">
    <location>
        <begin position="1"/>
        <end position="172"/>
    </location>
</feature>
<dbReference type="Proteomes" id="UP000030746">
    <property type="component" value="Unassembled WGS sequence"/>
</dbReference>
<dbReference type="PANTHER" id="PTHR19143">
    <property type="entry name" value="FIBRINOGEN/TENASCIN/ANGIOPOEITIN"/>
    <property type="match status" value="1"/>
</dbReference>
<feature type="non-terminal residue" evidence="2">
    <location>
        <position position="172"/>
    </location>
</feature>
<protein>
    <recommendedName>
        <fullName evidence="1">Fibrinogen C-terminal domain-containing protein</fullName>
    </recommendedName>
</protein>